<evidence type="ECO:0000313" key="2">
    <source>
        <dbReference type="EMBL" id="PDW01480.1"/>
    </source>
</evidence>
<evidence type="ECO:0000313" key="3">
    <source>
        <dbReference type="Proteomes" id="UP000220527"/>
    </source>
</evidence>
<organism evidence="2 3">
    <name type="scientific">Candidatus Viridilinea mediisalina</name>
    <dbReference type="NCBI Taxonomy" id="2024553"/>
    <lineage>
        <taxon>Bacteria</taxon>
        <taxon>Bacillati</taxon>
        <taxon>Chloroflexota</taxon>
        <taxon>Chloroflexia</taxon>
        <taxon>Chloroflexales</taxon>
        <taxon>Chloroflexineae</taxon>
        <taxon>Oscillochloridaceae</taxon>
        <taxon>Candidatus Viridilinea</taxon>
    </lineage>
</organism>
<gene>
    <name evidence="2" type="ORF">CJ255_18925</name>
</gene>
<comment type="caution">
    <text evidence="2">The sequence shown here is derived from an EMBL/GenBank/DDBJ whole genome shotgun (WGS) entry which is preliminary data.</text>
</comment>
<accession>A0A2A6RF51</accession>
<sequence>MKGFVMSQHQQKKAQEQELKMLDYIANNKNISLRYLELKIRNIYTIQNTQSEEKIHFEKPLATLRHWQDEGILHVKSYDRLNYPRSVAIVWENWNFRSDMFLELTERGWRFHETRKIPPSKYSKRRPRNPVNNNGIDVSITTHVDQERVKISKPKSLESAKKRIAQAIASRQGQEKFREDLFKIYGNICLVTGPNVPDILEAAHIEPYSKGGTFDVSNGLLLRADVHTLFDLGLIAVDTSNMSVILSPKLNYSPYKLFSGEKLHFPPGTEDKPSRDALDIHRELTGL</sequence>
<proteinExistence type="predicted"/>
<dbReference type="Proteomes" id="UP000220527">
    <property type="component" value="Unassembled WGS sequence"/>
</dbReference>
<reference evidence="3" key="1">
    <citation type="submission" date="2017-08" db="EMBL/GenBank/DDBJ databases">
        <authorList>
            <person name="Grouzdev D.S."/>
            <person name="Gaisin V.A."/>
            <person name="Rysina M.S."/>
            <person name="Gorlenko V.M."/>
        </authorList>
    </citation>
    <scope>NUCLEOTIDE SEQUENCE [LARGE SCALE GENOMIC DNA]</scope>
    <source>
        <strain evidence="3">Kir15-3F</strain>
    </source>
</reference>
<dbReference type="OrthoDB" id="5678128at2"/>
<name>A0A2A6RF51_9CHLR</name>
<protein>
    <recommendedName>
        <fullName evidence="1">HNH nuclease domain-containing protein</fullName>
    </recommendedName>
</protein>
<dbReference type="Pfam" id="PF13391">
    <property type="entry name" value="HNH_2"/>
    <property type="match status" value="1"/>
</dbReference>
<evidence type="ECO:0000259" key="1">
    <source>
        <dbReference type="Pfam" id="PF13391"/>
    </source>
</evidence>
<dbReference type="InterPro" id="IPR003615">
    <property type="entry name" value="HNH_nuc"/>
</dbReference>
<keyword evidence="3" id="KW-1185">Reference proteome</keyword>
<dbReference type="AlphaFoldDB" id="A0A2A6RF51"/>
<feature type="domain" description="HNH nuclease" evidence="1">
    <location>
        <begin position="189"/>
        <end position="238"/>
    </location>
</feature>
<dbReference type="EMBL" id="NQWI01000136">
    <property type="protein sequence ID" value="PDW01480.1"/>
    <property type="molecule type" value="Genomic_DNA"/>
</dbReference>